<accession>A0A3A6QL04</accession>
<dbReference type="InterPro" id="IPR021432">
    <property type="entry name" value="DUF3081"/>
</dbReference>
<comment type="caution">
    <text evidence="1">The sequence shown here is derived from an EMBL/GenBank/DDBJ whole genome shotgun (WGS) entry which is preliminary data.</text>
</comment>
<dbReference type="EMBL" id="QVMU01000027">
    <property type="protein sequence ID" value="RJX66574.1"/>
    <property type="molecule type" value="Genomic_DNA"/>
</dbReference>
<protein>
    <submittedName>
        <fullName evidence="1">DUF3081 domain-containing protein</fullName>
    </submittedName>
</protein>
<evidence type="ECO:0000313" key="2">
    <source>
        <dbReference type="Proteomes" id="UP000273252"/>
    </source>
</evidence>
<gene>
    <name evidence="1" type="ORF">DZ860_20055</name>
</gene>
<dbReference type="RefSeq" id="WP_120034681.1">
    <property type="nucleotide sequence ID" value="NZ_QVMU01000027.1"/>
</dbReference>
<evidence type="ECO:0000313" key="1">
    <source>
        <dbReference type="EMBL" id="RJX66574.1"/>
    </source>
</evidence>
<sequence>MINELDCRQLLHVYSLVMEQGEPTEYGKQYQGIEAFSDYDGYSIYLRGNGVQLKLGFHNTYHLDYDDEWQKERFLRVLKVMLQSINKCSAP</sequence>
<reference evidence="1 2" key="1">
    <citation type="submission" date="2018-08" db="EMBL/GenBank/DDBJ databases">
        <title>Vibrio isolated from the Eastern China Marginal Seas.</title>
        <authorList>
            <person name="Li Y."/>
        </authorList>
    </citation>
    <scope>NUCLEOTIDE SEQUENCE [LARGE SCALE GENOMIC DNA]</scope>
    <source>
        <strain evidence="1 2">BEI233</strain>
    </source>
</reference>
<dbReference type="Pfam" id="PF11280">
    <property type="entry name" value="DUF3081"/>
    <property type="match status" value="1"/>
</dbReference>
<name>A0A3A6QL04_9VIBR</name>
<organism evidence="1 2">
    <name type="scientific">Vibrio sinensis</name>
    <dbReference type="NCBI Taxonomy" id="2302434"/>
    <lineage>
        <taxon>Bacteria</taxon>
        <taxon>Pseudomonadati</taxon>
        <taxon>Pseudomonadota</taxon>
        <taxon>Gammaproteobacteria</taxon>
        <taxon>Vibrionales</taxon>
        <taxon>Vibrionaceae</taxon>
        <taxon>Vibrio</taxon>
    </lineage>
</organism>
<dbReference type="Proteomes" id="UP000273252">
    <property type="component" value="Unassembled WGS sequence"/>
</dbReference>
<dbReference type="OrthoDB" id="5818611at2"/>
<proteinExistence type="predicted"/>
<dbReference type="AlphaFoldDB" id="A0A3A6QL04"/>
<keyword evidence="2" id="KW-1185">Reference proteome</keyword>